<evidence type="ECO:0000313" key="3">
    <source>
        <dbReference type="Proteomes" id="UP000719267"/>
    </source>
</evidence>
<sequence>MPIPTKFWLKSISVGVFVCLLNSCGITYNDRSLEFQNEVYHRNFTKAVTLIEDNKFLSKKRNHLLYLMEKGKVEHMNGKFKESNQLFEQAYVLIDDNIKTNAGQAIAAKLTNPMAAPYKGEDFEKVMIHYYMALNYFQLGMPNEALVEAKRINIKLQQLNQKYKKNKNKYTEDAFAQILQGLLYEATGDVNNAFIAYRNAEELYAANNNSYYGVSLPLQLQKDLVRTSKQLGFTQEYKSYTKQFNLTDADIQPHPAEAIIFWENGLGPAKDQTQITAVDGAFIAVDDPDFPIFIPIPPGTNLGITSIAIPKYVQRESFYKGAHITFNNQQKSFELVEDFYPIARQTLHDRMLREAVDIALRVGAKKATSAGLGAIAKQLLGDDAEELIKASADIAGAATEKADTRNWQTLPATISYVRVPLKEQTKNTFIIEKYGNATDRDTISIPYKKGLQLQSYYDVGRATSNYVKPQFKIQQDELEKKASSSKDSISTLNDK</sequence>
<gene>
    <name evidence="2" type="ORF">KW502_11790</name>
</gene>
<accession>A0ABS6W3P6</accession>
<organism evidence="2 3">
    <name type="scientific">Mesonia aestuariivivens</name>
    <dbReference type="NCBI Taxonomy" id="2796128"/>
    <lineage>
        <taxon>Bacteria</taxon>
        <taxon>Pseudomonadati</taxon>
        <taxon>Bacteroidota</taxon>
        <taxon>Flavobacteriia</taxon>
        <taxon>Flavobacteriales</taxon>
        <taxon>Flavobacteriaceae</taxon>
        <taxon>Mesonia</taxon>
    </lineage>
</organism>
<dbReference type="RefSeq" id="WP_219040762.1">
    <property type="nucleotide sequence ID" value="NZ_JAHWDF010000013.1"/>
</dbReference>
<dbReference type="Proteomes" id="UP000719267">
    <property type="component" value="Unassembled WGS sequence"/>
</dbReference>
<keyword evidence="3" id="KW-1185">Reference proteome</keyword>
<reference evidence="2 3" key="1">
    <citation type="submission" date="2021-07" db="EMBL/GenBank/DDBJ databases">
        <title>Mesonia aestuariivivens sp. nov., isolated from a tidal flat.</title>
        <authorList>
            <person name="Kim Y.-O."/>
            <person name="Yoon J.-H."/>
        </authorList>
    </citation>
    <scope>NUCLEOTIDE SEQUENCE [LARGE SCALE GENOMIC DNA]</scope>
    <source>
        <strain evidence="2 3">JHPTF-M18</strain>
    </source>
</reference>
<feature type="coiled-coil region" evidence="1">
    <location>
        <begin position="146"/>
        <end position="173"/>
    </location>
</feature>
<proteinExistence type="predicted"/>
<comment type="caution">
    <text evidence="2">The sequence shown here is derived from an EMBL/GenBank/DDBJ whole genome shotgun (WGS) entry which is preliminary data.</text>
</comment>
<keyword evidence="1" id="KW-0175">Coiled coil</keyword>
<protein>
    <recommendedName>
        <fullName evidence="4">RagB/SusD family nutrient uptake outer membrane protein</fullName>
    </recommendedName>
</protein>
<name>A0ABS6W3P6_9FLAO</name>
<evidence type="ECO:0008006" key="4">
    <source>
        <dbReference type="Google" id="ProtNLM"/>
    </source>
</evidence>
<evidence type="ECO:0000256" key="1">
    <source>
        <dbReference type="SAM" id="Coils"/>
    </source>
</evidence>
<evidence type="ECO:0000313" key="2">
    <source>
        <dbReference type="EMBL" id="MBW2962478.1"/>
    </source>
</evidence>
<dbReference type="EMBL" id="JAHWDF010000013">
    <property type="protein sequence ID" value="MBW2962478.1"/>
    <property type="molecule type" value="Genomic_DNA"/>
</dbReference>